<comment type="similarity">
    <text evidence="6">Belongs to the binding-protein-dependent transport system permease family.</text>
</comment>
<dbReference type="GO" id="GO:0031460">
    <property type="term" value="P:glycine betaine transport"/>
    <property type="evidence" value="ECO:0007669"/>
    <property type="project" value="UniProtKB-ARBA"/>
</dbReference>
<dbReference type="FunFam" id="1.10.3720.10:FF:000001">
    <property type="entry name" value="Glycine betaine ABC transporter, permease"/>
    <property type="match status" value="1"/>
</dbReference>
<dbReference type="Pfam" id="PF00528">
    <property type="entry name" value="BPD_transp_1"/>
    <property type="match status" value="1"/>
</dbReference>
<feature type="transmembrane region" description="Helical" evidence="6">
    <location>
        <begin position="185"/>
        <end position="207"/>
    </location>
</feature>
<dbReference type="InterPro" id="IPR051204">
    <property type="entry name" value="ABC_transp_perm/SBD"/>
</dbReference>
<evidence type="ECO:0000256" key="2">
    <source>
        <dbReference type="ARBA" id="ARBA00022448"/>
    </source>
</evidence>
<dbReference type="InterPro" id="IPR035906">
    <property type="entry name" value="MetI-like_sf"/>
</dbReference>
<dbReference type="InterPro" id="IPR000515">
    <property type="entry name" value="MetI-like"/>
</dbReference>
<dbReference type="AlphaFoldDB" id="A0A7V4DGL9"/>
<feature type="transmembrane region" description="Helical" evidence="6">
    <location>
        <begin position="139"/>
        <end position="165"/>
    </location>
</feature>
<keyword evidence="4 6" id="KW-1133">Transmembrane helix</keyword>
<evidence type="ECO:0000259" key="7">
    <source>
        <dbReference type="PROSITE" id="PS50928"/>
    </source>
</evidence>
<sequence length="217" mass="23518">MAMVAFFIRVLLLAVERKSLVLSSLREHVVISLLACLFIALCGVPLGILIARFRRVAFWVIATTGVLYTIPALALFGFMIPLFGIGLRPTLFALFIYGLLPLVRNTYVGITTVDPAIVEAAKGMGSTDWQLLWRVQIPLALPVIVAGLRTVVVMTISMATIAAFIGAGGLGVLIFRGITSYYPELIVLGSFLVAALALGADGVFAVLERRLMRRLRL</sequence>
<evidence type="ECO:0000256" key="6">
    <source>
        <dbReference type="RuleBase" id="RU363032"/>
    </source>
</evidence>
<organism evidence="8">
    <name type="scientific">Candidatus Caldatribacterium californiense</name>
    <dbReference type="NCBI Taxonomy" id="1454726"/>
    <lineage>
        <taxon>Bacteria</taxon>
        <taxon>Pseudomonadati</taxon>
        <taxon>Atribacterota</taxon>
        <taxon>Atribacteria</taxon>
        <taxon>Atribacterales</taxon>
        <taxon>Candidatus Caldatribacteriaceae</taxon>
        <taxon>Candidatus Caldatribacterium</taxon>
    </lineage>
</organism>
<dbReference type="GO" id="GO:0055085">
    <property type="term" value="P:transmembrane transport"/>
    <property type="evidence" value="ECO:0007669"/>
    <property type="project" value="InterPro"/>
</dbReference>
<feature type="domain" description="ABC transmembrane type-1" evidence="7">
    <location>
        <begin position="25"/>
        <end position="204"/>
    </location>
</feature>
<dbReference type="Gene3D" id="1.10.3720.10">
    <property type="entry name" value="MetI-like"/>
    <property type="match status" value="1"/>
</dbReference>
<dbReference type="PANTHER" id="PTHR30177:SF4">
    <property type="entry name" value="OSMOPROTECTANT IMPORT PERMEASE PROTEIN OSMW"/>
    <property type="match status" value="1"/>
</dbReference>
<dbReference type="GO" id="GO:0005886">
    <property type="term" value="C:plasma membrane"/>
    <property type="evidence" value="ECO:0007669"/>
    <property type="project" value="UniProtKB-SubCell"/>
</dbReference>
<comment type="caution">
    <text evidence="8">The sequence shown here is derived from an EMBL/GenBank/DDBJ whole genome shotgun (WGS) entry which is preliminary data.</text>
</comment>
<protein>
    <submittedName>
        <fullName evidence="8">ABC transporter permease</fullName>
    </submittedName>
</protein>
<evidence type="ECO:0000256" key="4">
    <source>
        <dbReference type="ARBA" id="ARBA00022989"/>
    </source>
</evidence>
<proteinExistence type="inferred from homology"/>
<evidence type="ECO:0000256" key="5">
    <source>
        <dbReference type="ARBA" id="ARBA00023136"/>
    </source>
</evidence>
<dbReference type="CDD" id="cd06261">
    <property type="entry name" value="TM_PBP2"/>
    <property type="match status" value="1"/>
</dbReference>
<accession>A0A7V4DGL9</accession>
<name>A0A7V4DGL9_9BACT</name>
<dbReference type="PROSITE" id="PS50928">
    <property type="entry name" value="ABC_TM1"/>
    <property type="match status" value="1"/>
</dbReference>
<feature type="transmembrane region" description="Helical" evidence="6">
    <location>
        <begin position="29"/>
        <end position="49"/>
    </location>
</feature>
<reference evidence="8" key="1">
    <citation type="journal article" date="2020" name="mSystems">
        <title>Genome- and Community-Level Interaction Insights into Carbon Utilization and Element Cycling Functions of Hydrothermarchaeota in Hydrothermal Sediment.</title>
        <authorList>
            <person name="Zhou Z."/>
            <person name="Liu Y."/>
            <person name="Xu W."/>
            <person name="Pan J."/>
            <person name="Luo Z.H."/>
            <person name="Li M."/>
        </authorList>
    </citation>
    <scope>NUCLEOTIDE SEQUENCE [LARGE SCALE GENOMIC DNA]</scope>
    <source>
        <strain evidence="8">SpSt-716</strain>
    </source>
</reference>
<feature type="transmembrane region" description="Helical" evidence="6">
    <location>
        <begin position="85"/>
        <end position="103"/>
    </location>
</feature>
<evidence type="ECO:0000313" key="8">
    <source>
        <dbReference type="EMBL" id="HGI75001.1"/>
    </source>
</evidence>
<dbReference type="SUPFAM" id="SSF161098">
    <property type="entry name" value="MetI-like"/>
    <property type="match status" value="1"/>
</dbReference>
<keyword evidence="3 6" id="KW-0812">Transmembrane</keyword>
<comment type="subcellular location">
    <subcellularLocation>
        <location evidence="1 6">Cell membrane</location>
        <topology evidence="1 6">Multi-pass membrane protein</topology>
    </subcellularLocation>
</comment>
<dbReference type="EMBL" id="DTEN01000200">
    <property type="protein sequence ID" value="HGI75001.1"/>
    <property type="molecule type" value="Genomic_DNA"/>
</dbReference>
<feature type="transmembrane region" description="Helical" evidence="6">
    <location>
        <begin position="56"/>
        <end position="79"/>
    </location>
</feature>
<keyword evidence="5 6" id="KW-0472">Membrane</keyword>
<evidence type="ECO:0000256" key="1">
    <source>
        <dbReference type="ARBA" id="ARBA00004651"/>
    </source>
</evidence>
<evidence type="ECO:0000256" key="3">
    <source>
        <dbReference type="ARBA" id="ARBA00022692"/>
    </source>
</evidence>
<gene>
    <name evidence="8" type="ORF">ENU96_04925</name>
</gene>
<keyword evidence="2 6" id="KW-0813">Transport</keyword>
<dbReference type="PANTHER" id="PTHR30177">
    <property type="entry name" value="GLYCINE BETAINE/L-PROLINE TRANSPORT SYSTEM PERMEASE PROTEIN PROW"/>
    <property type="match status" value="1"/>
</dbReference>